<feature type="transmembrane region" description="Helical" evidence="1">
    <location>
        <begin position="102"/>
        <end position="124"/>
    </location>
</feature>
<reference evidence="2 3" key="1">
    <citation type="submission" date="2024-11" db="EMBL/GenBank/DDBJ databases">
        <title>Chromosome-level genome assembly of the freshwater bivalve Anodonta woodiana.</title>
        <authorList>
            <person name="Chen X."/>
        </authorList>
    </citation>
    <scope>NUCLEOTIDE SEQUENCE [LARGE SCALE GENOMIC DNA]</scope>
    <source>
        <strain evidence="2">MN2024</strain>
        <tissue evidence="2">Gills</tissue>
    </source>
</reference>
<protein>
    <submittedName>
        <fullName evidence="2">Uncharacterized protein</fullName>
    </submittedName>
</protein>
<gene>
    <name evidence="2" type="ORF">ACJMK2_009755</name>
</gene>
<name>A0ABD3VD95_SINWO</name>
<evidence type="ECO:0000313" key="3">
    <source>
        <dbReference type="Proteomes" id="UP001634394"/>
    </source>
</evidence>
<proteinExistence type="predicted"/>
<dbReference type="AlphaFoldDB" id="A0ABD3VD95"/>
<evidence type="ECO:0000256" key="1">
    <source>
        <dbReference type="SAM" id="Phobius"/>
    </source>
</evidence>
<keyword evidence="3" id="KW-1185">Reference proteome</keyword>
<keyword evidence="1" id="KW-1133">Transmembrane helix</keyword>
<comment type="caution">
    <text evidence="2">The sequence shown here is derived from an EMBL/GenBank/DDBJ whole genome shotgun (WGS) entry which is preliminary data.</text>
</comment>
<accession>A0ABD3VD95</accession>
<dbReference type="Proteomes" id="UP001634394">
    <property type="component" value="Unassembled WGS sequence"/>
</dbReference>
<organism evidence="2 3">
    <name type="scientific">Sinanodonta woodiana</name>
    <name type="common">Chinese pond mussel</name>
    <name type="synonym">Anodonta woodiana</name>
    <dbReference type="NCBI Taxonomy" id="1069815"/>
    <lineage>
        <taxon>Eukaryota</taxon>
        <taxon>Metazoa</taxon>
        <taxon>Spiralia</taxon>
        <taxon>Lophotrochozoa</taxon>
        <taxon>Mollusca</taxon>
        <taxon>Bivalvia</taxon>
        <taxon>Autobranchia</taxon>
        <taxon>Heteroconchia</taxon>
        <taxon>Palaeoheterodonta</taxon>
        <taxon>Unionida</taxon>
        <taxon>Unionoidea</taxon>
        <taxon>Unionidae</taxon>
        <taxon>Unioninae</taxon>
        <taxon>Sinanodonta</taxon>
    </lineage>
</organism>
<evidence type="ECO:0000313" key="2">
    <source>
        <dbReference type="EMBL" id="KAL3859539.1"/>
    </source>
</evidence>
<sequence>MLPKLSCYCGHTVGIYLLLYIVKAKAFSCDEDSVKGTLKCESRECCTPQLTNVIKADITGTNILCAFGKFYAIHDKLTGQKCVTVVSACQVELSYCYTEDGVIIGVPVAAVFLVFILVSIFLFVRHQRKRRKPSSISPFDTVVGFSNVEYEQTRHYENTRESYDRISSTTLVKNESALFENAGVYKSELIEVSDYANVPCLMEDGDLDQRNPVELDEAYDHTNNTDDNNIYDSTYQKSIFFVDNYSKTTPFHDRKHDTYECI</sequence>
<dbReference type="EMBL" id="JBJQND010000012">
    <property type="protein sequence ID" value="KAL3859539.1"/>
    <property type="molecule type" value="Genomic_DNA"/>
</dbReference>
<keyword evidence="1" id="KW-0472">Membrane</keyword>
<keyword evidence="1" id="KW-0812">Transmembrane</keyword>